<dbReference type="InterPro" id="IPR050324">
    <property type="entry name" value="CDP-alcohol_PTase-I"/>
</dbReference>
<feature type="transmembrane region" description="Helical" evidence="13">
    <location>
        <begin position="6"/>
        <end position="24"/>
    </location>
</feature>
<evidence type="ECO:0000313" key="15">
    <source>
        <dbReference type="Proteomes" id="UP000002382"/>
    </source>
</evidence>
<dbReference type="GO" id="GO:0046474">
    <property type="term" value="P:glycerophospholipid biosynthetic process"/>
    <property type="evidence" value="ECO:0007669"/>
    <property type="project" value="TreeGrafter"/>
</dbReference>
<evidence type="ECO:0000256" key="13">
    <source>
        <dbReference type="SAM" id="Phobius"/>
    </source>
</evidence>
<dbReference type="eggNOG" id="COG0558">
    <property type="taxonomic scope" value="Bacteria"/>
</dbReference>
<dbReference type="Pfam" id="PF01066">
    <property type="entry name" value="CDP-OH_P_transf"/>
    <property type="match status" value="1"/>
</dbReference>
<comment type="similarity">
    <text evidence="2 12">Belongs to the CDP-alcohol phosphatidyltransferase class-I family.</text>
</comment>
<proteinExistence type="inferred from homology"/>
<dbReference type="RefSeq" id="WP_015868897.1">
    <property type="nucleotide sequence ID" value="NC_012785.1"/>
</dbReference>
<evidence type="ECO:0000256" key="3">
    <source>
        <dbReference type="ARBA" id="ARBA00022516"/>
    </source>
</evidence>
<evidence type="ECO:0000256" key="2">
    <source>
        <dbReference type="ARBA" id="ARBA00010441"/>
    </source>
</evidence>
<keyword evidence="3" id="KW-0444">Lipid biosynthesis</keyword>
<dbReference type="HOGENOM" id="CLU_051314_2_2_0"/>
<accession>C5CES2</accession>
<dbReference type="EMBL" id="CP001634">
    <property type="protein sequence ID" value="ACR80252.1"/>
    <property type="molecule type" value="Genomic_DNA"/>
</dbReference>
<evidence type="ECO:0000256" key="4">
    <source>
        <dbReference type="ARBA" id="ARBA00022679"/>
    </source>
</evidence>
<evidence type="ECO:0000256" key="8">
    <source>
        <dbReference type="ARBA" id="ARBA00023136"/>
    </source>
</evidence>
<dbReference type="PIRSF" id="PIRSF000847">
    <property type="entry name" value="Phos_ph_gly_syn"/>
    <property type="match status" value="1"/>
</dbReference>
<evidence type="ECO:0000256" key="11">
    <source>
        <dbReference type="NCBIfam" id="TIGR00560"/>
    </source>
</evidence>
<dbReference type="GO" id="GO:0008444">
    <property type="term" value="F:CDP-diacylglycerol-glycerol-3-phosphate 3-phosphatidyltransferase activity"/>
    <property type="evidence" value="ECO:0007669"/>
    <property type="project" value="UniProtKB-UniRule"/>
</dbReference>
<feature type="transmembrane region" description="Helical" evidence="13">
    <location>
        <begin position="151"/>
        <end position="170"/>
    </location>
</feature>
<dbReference type="InterPro" id="IPR048254">
    <property type="entry name" value="CDP_ALCOHOL_P_TRANSF_CS"/>
</dbReference>
<evidence type="ECO:0000256" key="7">
    <source>
        <dbReference type="ARBA" id="ARBA00023098"/>
    </source>
</evidence>
<sequence length="179" mass="19598">MNLPNILTFSRMLLTFPVVALLTVENRVSVIISVLLFTIAASTDFFDGYLARKLNQVTDLGKFMDQISDKILITSLFLVFLSLGMINLWLVVVIVVRDIFVSGLRMAAASKGVVIPANYFGKAKTISQIVLIGCLYLILLTGVDFQLLLDALQWIVGVLTVASGGSYFRISGKIFEGGK</sequence>
<keyword evidence="8 13" id="KW-0472">Membrane</keyword>
<feature type="transmembrane region" description="Helical" evidence="13">
    <location>
        <begin position="31"/>
        <end position="51"/>
    </location>
</feature>
<evidence type="ECO:0000256" key="12">
    <source>
        <dbReference type="RuleBase" id="RU003750"/>
    </source>
</evidence>
<protein>
    <recommendedName>
        <fullName evidence="11">CDP-diacylglycerol--glycerol-3-phosphate 3-phosphatidyltransferase</fullName>
        <ecNumber evidence="11">2.7.8.5</ecNumber>
    </recommendedName>
</protein>
<dbReference type="GO" id="GO:0016020">
    <property type="term" value="C:membrane"/>
    <property type="evidence" value="ECO:0007669"/>
    <property type="project" value="UniProtKB-SubCell"/>
</dbReference>
<keyword evidence="4 12" id="KW-0808">Transferase</keyword>
<evidence type="ECO:0000256" key="1">
    <source>
        <dbReference type="ARBA" id="ARBA00004141"/>
    </source>
</evidence>
<dbReference type="AlphaFoldDB" id="C5CES2"/>
<keyword evidence="10" id="KW-1208">Phospholipid metabolism</keyword>
<dbReference type="Proteomes" id="UP000002382">
    <property type="component" value="Chromosome"/>
</dbReference>
<dbReference type="NCBIfam" id="TIGR00560">
    <property type="entry name" value="pgsA"/>
    <property type="match status" value="1"/>
</dbReference>
<dbReference type="PANTHER" id="PTHR14269">
    <property type="entry name" value="CDP-DIACYLGLYCEROL--GLYCEROL-3-PHOSPHATE 3-PHOSPHATIDYLTRANSFERASE-RELATED"/>
    <property type="match status" value="1"/>
</dbReference>
<reference evidence="14 15" key="1">
    <citation type="submission" date="2009-06" db="EMBL/GenBank/DDBJ databases">
        <title>Complete sequence of Thermotogales bacterium TBF 19.5.1.</title>
        <authorList>
            <consortium name="US DOE Joint Genome Institute"/>
            <person name="Lucas S."/>
            <person name="Copeland A."/>
            <person name="Lapidus A."/>
            <person name="Glavina del Rio T."/>
            <person name="Tice H."/>
            <person name="Bruce D."/>
            <person name="Goodwin L."/>
            <person name="Pitluck S."/>
            <person name="Chertkov O."/>
            <person name="Brettin T."/>
            <person name="Detter J.C."/>
            <person name="Han C."/>
            <person name="Schmutz J."/>
            <person name="Larimer F."/>
            <person name="Land M."/>
            <person name="Hauser L."/>
            <person name="Kyrpides N."/>
            <person name="Ovchinnikova G."/>
            <person name="Noll K."/>
        </authorList>
    </citation>
    <scope>NUCLEOTIDE SEQUENCE [LARGE SCALE GENOMIC DNA]</scope>
    <source>
        <strain evidence="15">ATCC BAA-1733 / DSM 21960 / TBF 19.5.1</strain>
    </source>
</reference>
<organism evidence="14 15">
    <name type="scientific">Kosmotoga olearia (strain ATCC BAA-1733 / DSM 21960 / TBF 19.5.1)</name>
    <dbReference type="NCBI Taxonomy" id="521045"/>
    <lineage>
        <taxon>Bacteria</taxon>
        <taxon>Thermotogati</taxon>
        <taxon>Thermotogota</taxon>
        <taxon>Thermotogae</taxon>
        <taxon>Kosmotogales</taxon>
        <taxon>Kosmotogaceae</taxon>
        <taxon>Kosmotoga</taxon>
    </lineage>
</organism>
<dbReference type="PROSITE" id="PS00379">
    <property type="entry name" value="CDP_ALCOHOL_P_TRANSF"/>
    <property type="match status" value="1"/>
</dbReference>
<keyword evidence="15" id="KW-1185">Reference proteome</keyword>
<dbReference type="InterPro" id="IPR000462">
    <property type="entry name" value="CDP-OH_P_trans"/>
</dbReference>
<evidence type="ECO:0000256" key="5">
    <source>
        <dbReference type="ARBA" id="ARBA00022692"/>
    </source>
</evidence>
<dbReference type="STRING" id="521045.Kole_1562"/>
<evidence type="ECO:0000256" key="6">
    <source>
        <dbReference type="ARBA" id="ARBA00022989"/>
    </source>
</evidence>
<dbReference type="OrthoDB" id="9796672at2"/>
<keyword evidence="5 13" id="KW-0812">Transmembrane</keyword>
<dbReference type="InterPro" id="IPR004570">
    <property type="entry name" value="Phosphatidylglycerol_P_synth"/>
</dbReference>
<dbReference type="Gene3D" id="1.20.120.1760">
    <property type="match status" value="1"/>
</dbReference>
<keyword evidence="7" id="KW-0443">Lipid metabolism</keyword>
<name>C5CES2_KOSOT</name>
<dbReference type="EC" id="2.7.8.5" evidence="11"/>
<evidence type="ECO:0000313" key="14">
    <source>
        <dbReference type="EMBL" id="ACR80252.1"/>
    </source>
</evidence>
<dbReference type="KEGG" id="kol:Kole_1562"/>
<feature type="transmembrane region" description="Helical" evidence="13">
    <location>
        <begin position="126"/>
        <end position="145"/>
    </location>
</feature>
<evidence type="ECO:0000256" key="10">
    <source>
        <dbReference type="ARBA" id="ARBA00023264"/>
    </source>
</evidence>
<feature type="transmembrane region" description="Helical" evidence="13">
    <location>
        <begin position="71"/>
        <end position="96"/>
    </location>
</feature>
<dbReference type="PANTHER" id="PTHR14269:SF62">
    <property type="entry name" value="CDP-DIACYLGLYCEROL--GLYCEROL-3-PHOSPHATE 3-PHOSPHATIDYLTRANSFERASE 1, CHLOROPLASTIC"/>
    <property type="match status" value="1"/>
</dbReference>
<comment type="subcellular location">
    <subcellularLocation>
        <location evidence="1">Membrane</location>
        <topology evidence="1">Multi-pass membrane protein</topology>
    </subcellularLocation>
</comment>
<evidence type="ECO:0000256" key="9">
    <source>
        <dbReference type="ARBA" id="ARBA00023209"/>
    </source>
</evidence>
<dbReference type="InterPro" id="IPR043130">
    <property type="entry name" value="CDP-OH_PTrfase_TM_dom"/>
</dbReference>
<gene>
    <name evidence="14" type="ordered locus">Kole_1562</name>
</gene>
<keyword evidence="9" id="KW-0594">Phospholipid biosynthesis</keyword>
<reference evidence="14 15" key="2">
    <citation type="journal article" date="2011" name="J. Bacteriol.">
        <title>Genome Sequence of Kosmotoga olearia Strain TBF 19.5.1, a Thermophilic Bacterium with a Wide Growth Temperature Range, Isolated from the Troll B Oil Platform in the North Sea.</title>
        <authorList>
            <person name="Swithers K.S."/>
            <person name="Dipippo J.L."/>
            <person name="Bruce D.C."/>
            <person name="Detter C."/>
            <person name="Tapia R."/>
            <person name="Han S."/>
            <person name="Goodwin L.A."/>
            <person name="Han J."/>
            <person name="Woyke T."/>
            <person name="Pitluck S."/>
            <person name="Pennacchio L."/>
            <person name="Nolan M."/>
            <person name="Mikhailova N."/>
            <person name="Land M.L."/>
            <person name="Nesbo C.L."/>
            <person name="Gogarten J.P."/>
            <person name="Noll K.M."/>
        </authorList>
    </citation>
    <scope>NUCLEOTIDE SEQUENCE [LARGE SCALE GENOMIC DNA]</scope>
    <source>
        <strain evidence="15">ATCC BAA-1733 / DSM 21960 / TBF 19.5.1</strain>
    </source>
</reference>
<keyword evidence="6 13" id="KW-1133">Transmembrane helix</keyword>